<keyword evidence="2" id="KW-1185">Reference proteome</keyword>
<dbReference type="Proteomes" id="UP000831701">
    <property type="component" value="Chromosome 1"/>
</dbReference>
<evidence type="ECO:0000313" key="1">
    <source>
        <dbReference type="EMBL" id="KAI3377905.1"/>
    </source>
</evidence>
<gene>
    <name evidence="1" type="ORF">L3Q82_009034</name>
</gene>
<feature type="non-terminal residue" evidence="1">
    <location>
        <position position="161"/>
    </location>
</feature>
<protein>
    <submittedName>
        <fullName evidence="1">Uncharacterized protein</fullName>
    </submittedName>
</protein>
<evidence type="ECO:0000313" key="2">
    <source>
        <dbReference type="Proteomes" id="UP000831701"/>
    </source>
</evidence>
<accession>A0ACB8XDF8</accession>
<organism evidence="1 2">
    <name type="scientific">Scortum barcoo</name>
    <name type="common">barcoo grunter</name>
    <dbReference type="NCBI Taxonomy" id="214431"/>
    <lineage>
        <taxon>Eukaryota</taxon>
        <taxon>Metazoa</taxon>
        <taxon>Chordata</taxon>
        <taxon>Craniata</taxon>
        <taxon>Vertebrata</taxon>
        <taxon>Euteleostomi</taxon>
        <taxon>Actinopterygii</taxon>
        <taxon>Neopterygii</taxon>
        <taxon>Teleostei</taxon>
        <taxon>Neoteleostei</taxon>
        <taxon>Acanthomorphata</taxon>
        <taxon>Eupercaria</taxon>
        <taxon>Centrarchiformes</taxon>
        <taxon>Terapontoidei</taxon>
        <taxon>Terapontidae</taxon>
        <taxon>Scortum</taxon>
    </lineage>
</organism>
<dbReference type="EMBL" id="CM041531">
    <property type="protein sequence ID" value="KAI3377905.1"/>
    <property type="molecule type" value="Genomic_DNA"/>
</dbReference>
<proteinExistence type="predicted"/>
<name>A0ACB8XDF8_9TELE</name>
<comment type="caution">
    <text evidence="1">The sequence shown here is derived from an EMBL/GenBank/DDBJ whole genome shotgun (WGS) entry which is preliminary data.</text>
</comment>
<reference evidence="1" key="1">
    <citation type="submission" date="2022-04" db="EMBL/GenBank/DDBJ databases">
        <title>Jade perch genome.</title>
        <authorList>
            <person name="Chao B."/>
        </authorList>
    </citation>
    <scope>NUCLEOTIDE SEQUENCE</scope>
    <source>
        <strain evidence="1">CB-2022</strain>
    </source>
</reference>
<sequence length="161" mass="17790">MCGESGVWRERERFASPVWQSRSGSVPVWALCPRGGSVWLALTVAHRQHEMENMGWRAATHGESISVRLRGENTDRARLESAEAEELSGPLDLAFAGREKPQPGGQELKDTGRRRKGGQQGGTLNLVQEPALQLEVLILRSEVKNLQTAQKLERQRTAPAG</sequence>